<protein>
    <recommendedName>
        <fullName evidence="5">Metal-dependent hydrolase</fullName>
    </recommendedName>
</protein>
<feature type="transmembrane region" description="Helical" evidence="2">
    <location>
        <begin position="28"/>
        <end position="49"/>
    </location>
</feature>
<dbReference type="Pfam" id="PF04307">
    <property type="entry name" value="YdjM"/>
    <property type="match status" value="1"/>
</dbReference>
<feature type="compositionally biased region" description="Basic and acidic residues" evidence="1">
    <location>
        <begin position="297"/>
        <end position="318"/>
    </location>
</feature>
<evidence type="ECO:0000313" key="4">
    <source>
        <dbReference type="Proteomes" id="UP000094828"/>
    </source>
</evidence>
<comment type="caution">
    <text evidence="3">The sequence shown here is derived from an EMBL/GenBank/DDBJ whole genome shotgun (WGS) entry which is preliminary data.</text>
</comment>
<evidence type="ECO:0000256" key="1">
    <source>
        <dbReference type="SAM" id="MobiDB-lite"/>
    </source>
</evidence>
<keyword evidence="2" id="KW-0812">Transmembrane</keyword>
<feature type="transmembrane region" description="Helical" evidence="2">
    <location>
        <begin position="83"/>
        <end position="101"/>
    </location>
</feature>
<feature type="region of interest" description="Disordered" evidence="1">
    <location>
        <begin position="230"/>
        <end position="326"/>
    </location>
</feature>
<dbReference type="InterPro" id="IPR007404">
    <property type="entry name" value="YdjM-like"/>
</dbReference>
<name>A0A1C3E5T6_9PLAN</name>
<accession>A0A1C3E5T6</accession>
<keyword evidence="2" id="KW-1133">Transmembrane helix</keyword>
<keyword evidence="2" id="KW-0472">Membrane</keyword>
<gene>
    <name evidence="3" type="ORF">A6X21_13040</name>
</gene>
<feature type="transmembrane region" description="Helical" evidence="2">
    <location>
        <begin position="113"/>
        <end position="131"/>
    </location>
</feature>
<dbReference type="OrthoDB" id="5295350at2"/>
<dbReference type="AlphaFoldDB" id="A0A1C3E5T6"/>
<evidence type="ECO:0000313" key="3">
    <source>
        <dbReference type="EMBL" id="ODA28608.1"/>
    </source>
</evidence>
<evidence type="ECO:0000256" key="2">
    <source>
        <dbReference type="SAM" id="Phobius"/>
    </source>
</evidence>
<reference evidence="3 4" key="1">
    <citation type="submission" date="2016-05" db="EMBL/GenBank/DDBJ databases">
        <title>Genomic and physiological characterization of Planctopirus sp. isolated from fresh water lake.</title>
        <authorList>
            <person name="Subhash Y."/>
            <person name="Ramana C."/>
        </authorList>
    </citation>
    <scope>NUCLEOTIDE SEQUENCE [LARGE SCALE GENOMIC DNA]</scope>
    <source>
        <strain evidence="3 4">JC280</strain>
    </source>
</reference>
<feature type="compositionally biased region" description="Polar residues" evidence="1">
    <location>
        <begin position="268"/>
        <end position="284"/>
    </location>
</feature>
<organism evidence="3 4">
    <name type="scientific">Planctopirus hydrillae</name>
    <dbReference type="NCBI Taxonomy" id="1841610"/>
    <lineage>
        <taxon>Bacteria</taxon>
        <taxon>Pseudomonadati</taxon>
        <taxon>Planctomycetota</taxon>
        <taxon>Planctomycetia</taxon>
        <taxon>Planctomycetales</taxon>
        <taxon>Planctomycetaceae</taxon>
        <taxon>Planctopirus</taxon>
    </lineage>
</organism>
<dbReference type="RefSeq" id="WP_068852013.1">
    <property type="nucleotide sequence ID" value="NZ_LYDR01000152.1"/>
</dbReference>
<sequence>MAGFQTHIGVAAAVGTGYAYWGYYTLQMPVPTCLLAGGFVTIAGMMPDLDSDSGIPARETITFAAAIIPMILMNRLISSGLSAEQLVLVGIPLYLFIRFAIGTLLKRFTIHRGMFHSIPAIAIAGMIGFLICDADIHGARIYKTIAVMLGYTTHLVLDEIWSVNLNGAVPTLKKSFGTALKFFSNDPTATSATYGMLLLLGLFVLRDASPEVKQRMAGFVPSISALATNETSQKSAAIPPRNSPQGKSSRETSPIIEPPPVRDWARTPSRSTGDQPIDPWSQSAPLPPSQRWIPPRDPTKNRSSDTWSEVRKSDEFAPDHFSNGWR</sequence>
<proteinExistence type="predicted"/>
<keyword evidence="4" id="KW-1185">Reference proteome</keyword>
<dbReference type="Proteomes" id="UP000094828">
    <property type="component" value="Unassembled WGS sequence"/>
</dbReference>
<feature type="transmembrane region" description="Helical" evidence="2">
    <location>
        <begin position="61"/>
        <end position="77"/>
    </location>
</feature>
<dbReference type="STRING" id="1841610.A6X21_13040"/>
<dbReference type="EMBL" id="LYDR01000152">
    <property type="protein sequence ID" value="ODA28608.1"/>
    <property type="molecule type" value="Genomic_DNA"/>
</dbReference>
<evidence type="ECO:0008006" key="5">
    <source>
        <dbReference type="Google" id="ProtNLM"/>
    </source>
</evidence>